<comment type="caution">
    <text evidence="1">The sequence shown here is derived from an EMBL/GenBank/DDBJ whole genome shotgun (WGS) entry which is preliminary data.</text>
</comment>
<gene>
    <name evidence="1" type="ORF">CK203_116446</name>
</gene>
<proteinExistence type="predicted"/>
<protein>
    <recommendedName>
        <fullName evidence="3">Reverse transcriptase RNase H-like domain-containing protein</fullName>
    </recommendedName>
</protein>
<name>A0A438DQN7_VITVI</name>
<dbReference type="AlphaFoldDB" id="A0A438DQN7"/>
<organism evidence="1 2">
    <name type="scientific">Vitis vinifera</name>
    <name type="common">Grape</name>
    <dbReference type="NCBI Taxonomy" id="29760"/>
    <lineage>
        <taxon>Eukaryota</taxon>
        <taxon>Viridiplantae</taxon>
        <taxon>Streptophyta</taxon>
        <taxon>Embryophyta</taxon>
        <taxon>Tracheophyta</taxon>
        <taxon>Spermatophyta</taxon>
        <taxon>Magnoliopsida</taxon>
        <taxon>eudicotyledons</taxon>
        <taxon>Gunneridae</taxon>
        <taxon>Pentapetalae</taxon>
        <taxon>rosids</taxon>
        <taxon>Vitales</taxon>
        <taxon>Vitaceae</taxon>
        <taxon>Viteae</taxon>
        <taxon>Vitis</taxon>
    </lineage>
</organism>
<evidence type="ECO:0008006" key="3">
    <source>
        <dbReference type="Google" id="ProtNLM"/>
    </source>
</evidence>
<accession>A0A438DQN7</accession>
<reference evidence="1 2" key="1">
    <citation type="journal article" date="2018" name="PLoS Genet.">
        <title>Population sequencing reveals clonal diversity and ancestral inbreeding in the grapevine cultivar Chardonnay.</title>
        <authorList>
            <person name="Roach M.J."/>
            <person name="Johnson D.L."/>
            <person name="Bohlmann J."/>
            <person name="van Vuuren H.J."/>
            <person name="Jones S.J."/>
            <person name="Pretorius I.S."/>
            <person name="Schmidt S.A."/>
            <person name="Borneman A.R."/>
        </authorList>
    </citation>
    <scope>NUCLEOTIDE SEQUENCE [LARGE SCALE GENOMIC DNA]</scope>
    <source>
        <strain evidence="2">cv. Chardonnay</strain>
        <tissue evidence="1">Leaf</tissue>
    </source>
</reference>
<evidence type="ECO:0000313" key="2">
    <source>
        <dbReference type="Proteomes" id="UP000288805"/>
    </source>
</evidence>
<sequence>METLEDYDFALHYHPRKANVVADGLSRKSYGQLSSLWLREFEMHAIIEDFELCVGWEGHGPCLYSISMLIGQSILSTWEYQNVSRLKEIVLVAWDEERHYSRELGKTTYLWQRFAYNNSYQSSIGMALMKHSMEDLIVALVLDGVGFGNKVIPSVKVWWQHHGIEEATWELEEEKR</sequence>
<dbReference type="Proteomes" id="UP000288805">
    <property type="component" value="Unassembled WGS sequence"/>
</dbReference>
<evidence type="ECO:0000313" key="1">
    <source>
        <dbReference type="EMBL" id="RVW37744.1"/>
    </source>
</evidence>
<dbReference type="EMBL" id="QGNW01001527">
    <property type="protein sequence ID" value="RVW37744.1"/>
    <property type="molecule type" value="Genomic_DNA"/>
</dbReference>